<dbReference type="WBParaSite" id="TCLT_0000818201-mRNA-1">
    <property type="protein sequence ID" value="TCLT_0000818201-mRNA-1"/>
    <property type="gene ID" value="TCLT_0000818201"/>
</dbReference>
<dbReference type="OrthoDB" id="542931at2759"/>
<evidence type="ECO:0000256" key="3">
    <source>
        <dbReference type="ARBA" id="ARBA00022448"/>
    </source>
</evidence>
<keyword evidence="4 9" id="KW-0812">Transmembrane</keyword>
<dbReference type="InterPro" id="IPR019185">
    <property type="entry name" value="Integral_membrane_SYS1-rel"/>
</dbReference>
<feature type="transmembrane region" description="Helical" evidence="9">
    <location>
        <begin position="12"/>
        <end position="38"/>
    </location>
</feature>
<keyword evidence="8 9" id="KW-0472">Membrane</keyword>
<dbReference type="GO" id="GO:0005829">
    <property type="term" value="C:cytosol"/>
    <property type="evidence" value="ECO:0007669"/>
    <property type="project" value="GOC"/>
</dbReference>
<comment type="similarity">
    <text evidence="2">Belongs to the SYS1 family.</text>
</comment>
<evidence type="ECO:0000256" key="8">
    <source>
        <dbReference type="ARBA" id="ARBA00023136"/>
    </source>
</evidence>
<evidence type="ECO:0000313" key="12">
    <source>
        <dbReference type="WBParaSite" id="TCLT_0000818201-mRNA-1"/>
    </source>
</evidence>
<dbReference type="EMBL" id="UYYF01004593">
    <property type="protein sequence ID" value="VDN05699.1"/>
    <property type="molecule type" value="Genomic_DNA"/>
</dbReference>
<evidence type="ECO:0000256" key="4">
    <source>
        <dbReference type="ARBA" id="ARBA00022692"/>
    </source>
</evidence>
<feature type="transmembrane region" description="Helical" evidence="9">
    <location>
        <begin position="58"/>
        <end position="76"/>
    </location>
</feature>
<evidence type="ECO:0000256" key="1">
    <source>
        <dbReference type="ARBA" id="ARBA00004653"/>
    </source>
</evidence>
<gene>
    <name evidence="10" type="ORF">TCLT_LOCUS8171</name>
</gene>
<dbReference type="STRING" id="103827.A0A0N5D5A4"/>
<feature type="transmembrane region" description="Helical" evidence="9">
    <location>
        <begin position="108"/>
        <end position="130"/>
    </location>
</feature>
<accession>A0A0N5D5A4</accession>
<keyword evidence="6 9" id="KW-1133">Transmembrane helix</keyword>
<evidence type="ECO:0000256" key="6">
    <source>
        <dbReference type="ARBA" id="ARBA00022989"/>
    </source>
</evidence>
<keyword evidence="3" id="KW-0813">Transport</keyword>
<evidence type="ECO:0000256" key="5">
    <source>
        <dbReference type="ARBA" id="ARBA00022927"/>
    </source>
</evidence>
<keyword evidence="5" id="KW-0653">Protein transport</keyword>
<sequence length="147" mass="16988">MNSFRSYVWDPGLIIAQITCIQAAFYTTYCLLIFLAFYKNWYPSLEYVFLKQVTLHGTVIQLFSSAVCSFILYKAVGRSKQCLDFACTLHFWHFTAVVLYHKSIPTQILWWILQLLSTALCTLLGEYLCLEAESKDIPLLNDSGYEI</sequence>
<reference evidence="12" key="1">
    <citation type="submission" date="2017-02" db="UniProtKB">
        <authorList>
            <consortium name="WormBaseParasite"/>
        </authorList>
    </citation>
    <scope>IDENTIFICATION</scope>
</reference>
<keyword evidence="11" id="KW-1185">Reference proteome</keyword>
<dbReference type="GO" id="GO:0034067">
    <property type="term" value="P:protein localization to Golgi apparatus"/>
    <property type="evidence" value="ECO:0007669"/>
    <property type="project" value="TreeGrafter"/>
</dbReference>
<evidence type="ECO:0000256" key="2">
    <source>
        <dbReference type="ARBA" id="ARBA00008160"/>
    </source>
</evidence>
<dbReference type="PANTHER" id="PTHR12952:SF0">
    <property type="entry name" value="PROTEIN SYS1 HOMOLOG"/>
    <property type="match status" value="1"/>
</dbReference>
<organism evidence="12">
    <name type="scientific">Thelazia callipaeda</name>
    <name type="common">Oriental eyeworm</name>
    <name type="synonym">Parasitic nematode</name>
    <dbReference type="NCBI Taxonomy" id="103827"/>
    <lineage>
        <taxon>Eukaryota</taxon>
        <taxon>Metazoa</taxon>
        <taxon>Ecdysozoa</taxon>
        <taxon>Nematoda</taxon>
        <taxon>Chromadorea</taxon>
        <taxon>Rhabditida</taxon>
        <taxon>Spirurina</taxon>
        <taxon>Spiruromorpha</taxon>
        <taxon>Thelazioidea</taxon>
        <taxon>Thelaziidae</taxon>
        <taxon>Thelazia</taxon>
    </lineage>
</organism>
<evidence type="ECO:0000256" key="9">
    <source>
        <dbReference type="SAM" id="Phobius"/>
    </source>
</evidence>
<dbReference type="PANTHER" id="PTHR12952">
    <property type="entry name" value="SYS1"/>
    <property type="match status" value="1"/>
</dbReference>
<dbReference type="GO" id="GO:0006895">
    <property type="term" value="P:Golgi to endosome transport"/>
    <property type="evidence" value="ECO:0007669"/>
    <property type="project" value="TreeGrafter"/>
</dbReference>
<keyword evidence="7" id="KW-0333">Golgi apparatus</keyword>
<dbReference type="Proteomes" id="UP000276776">
    <property type="component" value="Unassembled WGS sequence"/>
</dbReference>
<evidence type="ECO:0000256" key="7">
    <source>
        <dbReference type="ARBA" id="ARBA00023034"/>
    </source>
</evidence>
<dbReference type="Pfam" id="PF09801">
    <property type="entry name" value="SYS1"/>
    <property type="match status" value="1"/>
</dbReference>
<name>A0A0N5D5A4_THECL</name>
<dbReference type="GO" id="GO:0043001">
    <property type="term" value="P:Golgi to plasma membrane protein transport"/>
    <property type="evidence" value="ECO:0007669"/>
    <property type="project" value="TreeGrafter"/>
</dbReference>
<dbReference type="GO" id="GO:0000139">
    <property type="term" value="C:Golgi membrane"/>
    <property type="evidence" value="ECO:0007669"/>
    <property type="project" value="UniProtKB-SubCell"/>
</dbReference>
<dbReference type="OMA" id="WWIVNGS"/>
<dbReference type="GO" id="GO:0005802">
    <property type="term" value="C:trans-Golgi network"/>
    <property type="evidence" value="ECO:0007669"/>
    <property type="project" value="TreeGrafter"/>
</dbReference>
<protein>
    <submittedName>
        <fullName evidence="12">Protein SYS1 homolog</fullName>
    </submittedName>
</protein>
<comment type="subcellular location">
    <subcellularLocation>
        <location evidence="1">Golgi apparatus membrane</location>
        <topology evidence="1">Multi-pass membrane protein</topology>
    </subcellularLocation>
</comment>
<dbReference type="AlphaFoldDB" id="A0A0N5D5A4"/>
<evidence type="ECO:0000313" key="11">
    <source>
        <dbReference type="Proteomes" id="UP000276776"/>
    </source>
</evidence>
<evidence type="ECO:0000313" key="10">
    <source>
        <dbReference type="EMBL" id="VDN05699.1"/>
    </source>
</evidence>
<reference evidence="10 11" key="2">
    <citation type="submission" date="2018-11" db="EMBL/GenBank/DDBJ databases">
        <authorList>
            <consortium name="Pathogen Informatics"/>
        </authorList>
    </citation>
    <scope>NUCLEOTIDE SEQUENCE [LARGE SCALE GENOMIC DNA]</scope>
</reference>
<proteinExistence type="inferred from homology"/>